<dbReference type="EMBL" id="JAVRJZ010000012">
    <property type="protein sequence ID" value="KAK2715302.1"/>
    <property type="molecule type" value="Genomic_DNA"/>
</dbReference>
<keyword evidence="1" id="KW-0472">Membrane</keyword>
<feature type="transmembrane region" description="Helical" evidence="1">
    <location>
        <begin position="25"/>
        <end position="47"/>
    </location>
</feature>
<proteinExistence type="predicted"/>
<dbReference type="Proteomes" id="UP001187531">
    <property type="component" value="Unassembled WGS sequence"/>
</dbReference>
<comment type="caution">
    <text evidence="2">The sequence shown here is derived from an EMBL/GenBank/DDBJ whole genome shotgun (WGS) entry which is preliminary data.</text>
</comment>
<gene>
    <name evidence="2" type="ORF">QYM36_010069</name>
</gene>
<keyword evidence="1" id="KW-0812">Transmembrane</keyword>
<accession>A0AA88L712</accession>
<organism evidence="2 3">
    <name type="scientific">Artemia franciscana</name>
    <name type="common">Brine shrimp</name>
    <name type="synonym">Artemia sanfranciscana</name>
    <dbReference type="NCBI Taxonomy" id="6661"/>
    <lineage>
        <taxon>Eukaryota</taxon>
        <taxon>Metazoa</taxon>
        <taxon>Ecdysozoa</taxon>
        <taxon>Arthropoda</taxon>
        <taxon>Crustacea</taxon>
        <taxon>Branchiopoda</taxon>
        <taxon>Anostraca</taxon>
        <taxon>Artemiidae</taxon>
        <taxon>Artemia</taxon>
    </lineage>
</organism>
<keyword evidence="3" id="KW-1185">Reference proteome</keyword>
<protein>
    <submittedName>
        <fullName evidence="2">Uncharacterized protein</fullName>
    </submittedName>
</protein>
<name>A0AA88L712_ARTSF</name>
<evidence type="ECO:0000313" key="3">
    <source>
        <dbReference type="Proteomes" id="UP001187531"/>
    </source>
</evidence>
<keyword evidence="1" id="KW-1133">Transmembrane helix</keyword>
<sequence length="55" mass="5965">MSNREVQVVGGDVPGHILRQLVKDLAGTIASVIVSHPFMVVTARMFAQFVGRESL</sequence>
<dbReference type="EMBL" id="JAVRJZ010000012">
    <property type="protein sequence ID" value="KAK2715301.1"/>
    <property type="molecule type" value="Genomic_DNA"/>
</dbReference>
<evidence type="ECO:0000256" key="1">
    <source>
        <dbReference type="SAM" id="Phobius"/>
    </source>
</evidence>
<evidence type="ECO:0000313" key="2">
    <source>
        <dbReference type="EMBL" id="KAK2715304.1"/>
    </source>
</evidence>
<reference evidence="2" key="1">
    <citation type="submission" date="2023-07" db="EMBL/GenBank/DDBJ databases">
        <title>Chromosome-level genome assembly of Artemia franciscana.</title>
        <authorList>
            <person name="Jo E."/>
        </authorList>
    </citation>
    <scope>NUCLEOTIDE SEQUENCE</scope>
    <source>
        <tissue evidence="2">Whole body</tissue>
    </source>
</reference>
<dbReference type="EMBL" id="JAVRJZ010000012">
    <property type="protein sequence ID" value="KAK2715304.1"/>
    <property type="molecule type" value="Genomic_DNA"/>
</dbReference>
<dbReference type="AlphaFoldDB" id="A0AA88L712"/>